<feature type="domain" description="N-acetyltransferase" evidence="1">
    <location>
        <begin position="7"/>
        <end position="164"/>
    </location>
</feature>
<evidence type="ECO:0000313" key="3">
    <source>
        <dbReference type="Proteomes" id="UP000216825"/>
    </source>
</evidence>
<dbReference type="Gene3D" id="3.40.630.30">
    <property type="match status" value="1"/>
</dbReference>
<dbReference type="InterPro" id="IPR016181">
    <property type="entry name" value="Acyl_CoA_acyltransferase"/>
</dbReference>
<gene>
    <name evidence="2" type="ORF">CIB50_0000521</name>
</gene>
<dbReference type="InterPro" id="IPR000182">
    <property type="entry name" value="GNAT_dom"/>
</dbReference>
<sequence>MNLEKTPAIRPLTPENAGILGVATLGNMNWCGERFTCEDIQADPVIAHYTVFDPERGDFGFIMTRDSVIIGVAWAQFLGRGDPGYGFVDDGVPEVSLWVSPEDRGTGHGRRLLQRLLLESSSRGHGRLSLSVESGNRARDLYTSEGFVPVPGREQDGVMLWRVP</sequence>
<dbReference type="Proteomes" id="UP000216825">
    <property type="component" value="Chromosome"/>
</dbReference>
<evidence type="ECO:0000259" key="1">
    <source>
        <dbReference type="PROSITE" id="PS51186"/>
    </source>
</evidence>
<dbReference type="AlphaFoldDB" id="A0A7D7L1E5"/>
<reference evidence="3" key="1">
    <citation type="submission" date="2017-08" db="EMBL/GenBank/DDBJ databases">
        <title>Draft Genome Sequence of Kocuria varians 80.</title>
        <authorList>
            <person name="Minaev M."/>
            <person name="Kurbakov K.A."/>
            <person name="Solodovnikova G.I."/>
            <person name="Kuznetsova O.A."/>
            <person name="Lisitsyn A.B."/>
        </authorList>
    </citation>
    <scope>NUCLEOTIDE SEQUENCE [LARGE SCALE GENOMIC DNA]</scope>
    <source>
        <strain evidence="3">80</strain>
    </source>
</reference>
<evidence type="ECO:0000313" key="2">
    <source>
        <dbReference type="EMBL" id="QMS55828.1"/>
    </source>
</evidence>
<name>A0A7D7L1E5_KOCVA</name>
<dbReference type="SUPFAM" id="SSF55729">
    <property type="entry name" value="Acyl-CoA N-acyltransferases (Nat)"/>
    <property type="match status" value="1"/>
</dbReference>
<proteinExistence type="predicted"/>
<reference evidence="2 3" key="2">
    <citation type="submission" date="2020-07" db="EMBL/GenBank/DDBJ databases">
        <title>Genome of starter culture bacteria Kocuria salsicia reveals its technological properties and safety for usage in meat industry.</title>
        <authorList>
            <person name="Michael M."/>
            <person name="Konstantin K."/>
            <person name="Evgenii K."/>
            <person name="Galina S."/>
            <person name="Oksana K."/>
            <person name="Andrei L."/>
        </authorList>
    </citation>
    <scope>NUCLEOTIDE SEQUENCE [LARGE SCALE GENOMIC DNA]</scope>
    <source>
        <strain evidence="2 3">80</strain>
    </source>
</reference>
<protein>
    <recommendedName>
        <fullName evidence="1">N-acetyltransferase domain-containing protein</fullName>
    </recommendedName>
</protein>
<organism evidence="2 3">
    <name type="scientific">Kocuria varians</name>
    <name type="common">Micrococcus varians</name>
    <dbReference type="NCBI Taxonomy" id="1272"/>
    <lineage>
        <taxon>Bacteria</taxon>
        <taxon>Bacillati</taxon>
        <taxon>Actinomycetota</taxon>
        <taxon>Actinomycetes</taxon>
        <taxon>Micrococcales</taxon>
        <taxon>Micrococcaceae</taxon>
        <taxon>Kocuria</taxon>
    </lineage>
</organism>
<keyword evidence="3" id="KW-1185">Reference proteome</keyword>
<dbReference type="PROSITE" id="PS51186">
    <property type="entry name" value="GNAT"/>
    <property type="match status" value="1"/>
</dbReference>
<accession>A0A7D7L1E5</accession>
<dbReference type="EMBL" id="CP059343">
    <property type="protein sequence ID" value="QMS55828.1"/>
    <property type="molecule type" value="Genomic_DNA"/>
</dbReference>
<dbReference type="Pfam" id="PF00583">
    <property type="entry name" value="Acetyltransf_1"/>
    <property type="match status" value="1"/>
</dbReference>
<dbReference type="KEGG" id="kvr:CIB50_0000521"/>
<dbReference type="GO" id="GO:0016747">
    <property type="term" value="F:acyltransferase activity, transferring groups other than amino-acyl groups"/>
    <property type="evidence" value="ECO:0007669"/>
    <property type="project" value="InterPro"/>
</dbReference>